<protein>
    <submittedName>
        <fullName evidence="2">Unnamed protein product</fullName>
    </submittedName>
</protein>
<dbReference type="Proteomes" id="UP001165121">
    <property type="component" value="Unassembled WGS sequence"/>
</dbReference>
<name>A0A9W6YPU1_9STRA</name>
<evidence type="ECO:0000313" key="3">
    <source>
        <dbReference type="Proteomes" id="UP001165121"/>
    </source>
</evidence>
<evidence type="ECO:0000313" key="2">
    <source>
        <dbReference type="EMBL" id="GMG18483.1"/>
    </source>
</evidence>
<sequence length="198" mass="21326">MSSPSEGSLSTLPDTGFAHGTDVSLEYVPHDSGDSLARRATPEAAAVLPQSPLPRSGAVAEVAQSLSQLRLLVQDVDQRVYRCCDDIDSLHQHLDWVQVPRELWDRIHGLDDRVAALKRWVPYWQDSVRRDEETQRTLAVLRGQIDLLAHLREAPPGHYPVTVPVGPPAASSAPPPSASATLSTPGPQSLLGPGQGTA</sequence>
<gene>
    <name evidence="2" type="ORF">Pfra01_003070000</name>
</gene>
<evidence type="ECO:0000256" key="1">
    <source>
        <dbReference type="SAM" id="MobiDB-lite"/>
    </source>
</evidence>
<dbReference type="EMBL" id="BSXT01019504">
    <property type="protein sequence ID" value="GMG18483.1"/>
    <property type="molecule type" value="Genomic_DNA"/>
</dbReference>
<dbReference type="OrthoDB" id="146684at2759"/>
<organism evidence="2 3">
    <name type="scientific">Phytophthora fragariaefolia</name>
    <dbReference type="NCBI Taxonomy" id="1490495"/>
    <lineage>
        <taxon>Eukaryota</taxon>
        <taxon>Sar</taxon>
        <taxon>Stramenopiles</taxon>
        <taxon>Oomycota</taxon>
        <taxon>Peronosporomycetes</taxon>
        <taxon>Peronosporales</taxon>
        <taxon>Peronosporaceae</taxon>
        <taxon>Phytophthora</taxon>
    </lineage>
</organism>
<keyword evidence="3" id="KW-1185">Reference proteome</keyword>
<accession>A0A9W6YPU1</accession>
<feature type="compositionally biased region" description="Low complexity" evidence="1">
    <location>
        <begin position="162"/>
        <end position="192"/>
    </location>
</feature>
<comment type="caution">
    <text evidence="2">The sequence shown here is derived from an EMBL/GenBank/DDBJ whole genome shotgun (WGS) entry which is preliminary data.</text>
</comment>
<proteinExistence type="predicted"/>
<dbReference type="AlphaFoldDB" id="A0A9W6YPU1"/>
<reference evidence="2" key="1">
    <citation type="submission" date="2023-04" db="EMBL/GenBank/DDBJ databases">
        <title>Phytophthora fragariaefolia NBRC 109709.</title>
        <authorList>
            <person name="Ichikawa N."/>
            <person name="Sato H."/>
            <person name="Tonouchi N."/>
        </authorList>
    </citation>
    <scope>NUCLEOTIDE SEQUENCE</scope>
    <source>
        <strain evidence="2">NBRC 109709</strain>
    </source>
</reference>
<feature type="region of interest" description="Disordered" evidence="1">
    <location>
        <begin position="162"/>
        <end position="198"/>
    </location>
</feature>